<dbReference type="Proteomes" id="UP000095149">
    <property type="component" value="Unassembled WGS sequence"/>
</dbReference>
<organism evidence="2 3">
    <name type="scientific">Cryptococcus amylolentus CBS 6273</name>
    <dbReference type="NCBI Taxonomy" id="1296118"/>
    <lineage>
        <taxon>Eukaryota</taxon>
        <taxon>Fungi</taxon>
        <taxon>Dikarya</taxon>
        <taxon>Basidiomycota</taxon>
        <taxon>Agaricomycotina</taxon>
        <taxon>Tremellomycetes</taxon>
        <taxon>Tremellales</taxon>
        <taxon>Cryptococcaceae</taxon>
        <taxon>Cryptococcus</taxon>
    </lineage>
</organism>
<feature type="compositionally biased region" description="Low complexity" evidence="1">
    <location>
        <begin position="143"/>
        <end position="157"/>
    </location>
</feature>
<proteinExistence type="predicted"/>
<feature type="compositionally biased region" description="Basic residues" evidence="1">
    <location>
        <begin position="594"/>
        <end position="604"/>
    </location>
</feature>
<feature type="region of interest" description="Disordered" evidence="1">
    <location>
        <begin position="569"/>
        <end position="604"/>
    </location>
</feature>
<dbReference type="EMBL" id="MEKH01000013">
    <property type="protein sequence ID" value="ODN97970.1"/>
    <property type="molecule type" value="Genomic_DNA"/>
</dbReference>
<gene>
    <name evidence="2" type="ORF">I350_07607</name>
</gene>
<evidence type="ECO:0000313" key="3">
    <source>
        <dbReference type="Proteomes" id="UP000095149"/>
    </source>
</evidence>
<accession>A0A1E3JAS0</accession>
<feature type="compositionally biased region" description="Basic and acidic residues" evidence="1">
    <location>
        <begin position="372"/>
        <end position="392"/>
    </location>
</feature>
<protein>
    <submittedName>
        <fullName evidence="2">Uncharacterized protein</fullName>
    </submittedName>
</protein>
<dbReference type="AlphaFoldDB" id="A0A1E3JAS0"/>
<sequence length="604" mass="65447">MPTSTPQPSSSTRPSSRAASTNTPALPLLPYRFPTPRASKSGLQPSPLAEIQTPSSVGSRPGLVSRWSDWGSESSRTAVGGKKSGERSISGGLRKMFTRAEKKESTGSPIASDFMLVSPPKSAPTPTRSRPVSDYFPNFLKLSSYSTPSRPASARPPSTRPPTRQDDTVAGCTPLVKRHHRKGSDLSDLIVVHRPSEDGNRPSRSSENGRPSTSTTRSPSPLIGRADSLIRGLQSLDKLPESRYPGPLHVGSYGVPTPERPKPKRGYAQKEVPRSAETTPSLPPLSISGDDVFASPISRPKQARPKKSSAPPSSRPKHERPSRQRSQSMPPDEPEPVVIPPIRRHKPSQGSLDRSEALDLIQRMTSTRQPRKAPEKSKKSTDKLKSGEDRVIVPKSLYGGIISESDGSLRPKAKTPYTEKSSPLGEITPENSPSKRELQAYKRMGMSPAAERSPVRSLLTVSNLQKHDSTESFADSLAYLTAPQSPSQPKPGHSTANLSTFHLSSSQVGSFSTGQFMNDEEEFLLDHHQDKVVEWDGQRKGSLGRQASVTDMYVGTLYGEWMSEDGTATCSSTGTNGSGGGLRMISEGPLVGRKSSRKIKKAWE</sequence>
<dbReference type="OrthoDB" id="2574332at2759"/>
<evidence type="ECO:0000256" key="1">
    <source>
        <dbReference type="SAM" id="MobiDB-lite"/>
    </source>
</evidence>
<feature type="compositionally biased region" description="Low complexity" evidence="1">
    <location>
        <begin position="210"/>
        <end position="221"/>
    </location>
</feature>
<feature type="compositionally biased region" description="Low complexity" evidence="1">
    <location>
        <begin position="1"/>
        <end position="21"/>
    </location>
</feature>
<feature type="region of interest" description="Disordered" evidence="1">
    <location>
        <begin position="1"/>
        <end position="455"/>
    </location>
</feature>
<evidence type="ECO:0000313" key="2">
    <source>
        <dbReference type="EMBL" id="ODN97970.1"/>
    </source>
</evidence>
<name>A0A1E3JAS0_9TREE</name>
<comment type="caution">
    <text evidence="2">The sequence shown here is derived from an EMBL/GenBank/DDBJ whole genome shotgun (WGS) entry which is preliminary data.</text>
</comment>
<reference evidence="2 3" key="1">
    <citation type="submission" date="2016-06" db="EMBL/GenBank/DDBJ databases">
        <title>Evolution of pathogenesis and genome organization in the Tremellales.</title>
        <authorList>
            <person name="Cuomo C."/>
            <person name="Litvintseva A."/>
            <person name="Heitman J."/>
            <person name="Chen Y."/>
            <person name="Sun S."/>
            <person name="Springer D."/>
            <person name="Dromer F."/>
            <person name="Young S."/>
            <person name="Zeng Q."/>
            <person name="Chapman S."/>
            <person name="Gujja S."/>
            <person name="Saif S."/>
            <person name="Birren B."/>
        </authorList>
    </citation>
    <scope>NUCLEOTIDE SEQUENCE [LARGE SCALE GENOMIC DNA]</scope>
    <source>
        <strain evidence="2 3">CBS 6273</strain>
    </source>
</reference>